<dbReference type="GO" id="GO:0006397">
    <property type="term" value="P:mRNA processing"/>
    <property type="evidence" value="ECO:0007669"/>
    <property type="project" value="InterPro"/>
</dbReference>
<feature type="region of interest" description="Disordered" evidence="1">
    <location>
        <begin position="874"/>
        <end position="911"/>
    </location>
</feature>
<evidence type="ECO:0000313" key="3">
    <source>
        <dbReference type="EMBL" id="VDO04128.1"/>
    </source>
</evidence>
<feature type="region of interest" description="Disordered" evidence="1">
    <location>
        <begin position="619"/>
        <end position="842"/>
    </location>
</feature>
<dbReference type="GO" id="GO:0005634">
    <property type="term" value="C:nucleus"/>
    <property type="evidence" value="ECO:0007669"/>
    <property type="project" value="TreeGrafter"/>
</dbReference>
<sequence>MAEDDQHFVVFGEPFDEDDDESSRFLHPKARPQAYEQRVLNERGRPMRFHGAFTGGFSAGYFNTVGSKEGFKPQSFTSSRRNRTQNSVQIQGKPEDFMDDEDFGAFGIAPRHYRTRREYDDHHIFDTLSESLGGKSVIPAADDILKRMLIPSGTSLADRLLRRMGWKSEDIADVVAEDEAEKIAASQCTKERDYAVISFAPKTNTFGLGYSGLDPDIAFGRRAPTSMHDPQAESVTNLQRREQLSHVGFNPSTGPIRQGIRGQAFGVGALHSEDADIYATDSLATYDFSIAPTEEEADDEMADLEAAQHGRFSDLRRKSKPSNSTLDGWTPPTLPKISLSGVEEHDKIDDIEGFVRPVNSDARLVLANSEFFVIPKVVHLPPGYNPIFHPECLGGGNLEETGQEEPSIPEVSVAPLLKPFVGDSAKQARFEAYQLLIRQGLTQILMLNPQSADEEAYERCSTQTPDLTSETRVFEANVFATLVKNLRPSLKPLKASPSSQPSSTPTIPPHEASTEQTQERDNRPLTAGILDSEKQRLVANLLKSRFRSAGEMDITQELTAAQEEERRKDLESLDMTDPRDNAAANETYGVLTRRTLTWHPAALLCKRFNVPNPYPDSKFVGCPEDRRMRRPPRKGKRRADDVTSSEFTLFQLLDMNVGDRGGDDDGSDYSEEEEGEKSGEEEEATASLTFETSTKPLGGPPQSIFEGLFAQSEKAQQERQNEKSAEKTESVPINPTPRILGPVAPPQDISKSFTPNEEGVPSMDLFKSIFASDEELEDDDDDGQENDDLATLMQPPPTIESSSTEFRPSVVSASPTQQDEPVLGEEKEKEVTRPPNPPDLSVHQLFKHLFNPEMDSEAPLFAISKVANQRREERRMELELNSTKASSSKELVSEDDFYGPSLPPGFGGAEASNISTSIAINSTSSSSKDVDYVERKNFFA</sequence>
<organism evidence="5">
    <name type="scientific">Rodentolepis nana</name>
    <name type="common">Dwarf tapeworm</name>
    <name type="synonym">Hymenolepis nana</name>
    <dbReference type="NCBI Taxonomy" id="102285"/>
    <lineage>
        <taxon>Eukaryota</taxon>
        <taxon>Metazoa</taxon>
        <taxon>Spiralia</taxon>
        <taxon>Lophotrochozoa</taxon>
        <taxon>Platyhelminthes</taxon>
        <taxon>Cestoda</taxon>
        <taxon>Eucestoda</taxon>
        <taxon>Cyclophyllidea</taxon>
        <taxon>Hymenolepididae</taxon>
        <taxon>Rodentolepis</taxon>
    </lineage>
</organism>
<dbReference type="AlphaFoldDB" id="A0A158QHX0"/>
<evidence type="ECO:0000313" key="5">
    <source>
        <dbReference type="WBParaSite" id="HNAJ_0000824801-mRNA-1"/>
    </source>
</evidence>
<feature type="compositionally biased region" description="Basic residues" evidence="1">
    <location>
        <begin position="628"/>
        <end position="637"/>
    </location>
</feature>
<protein>
    <submittedName>
        <fullName evidence="5">DUF1604 domain-containing protein</fullName>
    </submittedName>
</protein>
<keyword evidence="4" id="KW-1185">Reference proteome</keyword>
<dbReference type="GO" id="GO:0003723">
    <property type="term" value="F:RNA binding"/>
    <property type="evidence" value="ECO:0007669"/>
    <property type="project" value="TreeGrafter"/>
</dbReference>
<dbReference type="WBParaSite" id="HNAJ_0000824801-mRNA-1">
    <property type="protein sequence ID" value="HNAJ_0000824801-mRNA-1"/>
    <property type="gene ID" value="HNAJ_0000824801"/>
</dbReference>
<feature type="compositionally biased region" description="Polar residues" evidence="1">
    <location>
        <begin position="799"/>
        <end position="819"/>
    </location>
</feature>
<evidence type="ECO:0000259" key="2">
    <source>
        <dbReference type="Pfam" id="PF07713"/>
    </source>
</evidence>
<feature type="compositionally biased region" description="Basic and acidic residues" evidence="1">
    <location>
        <begin position="715"/>
        <end position="729"/>
    </location>
</feature>
<feature type="compositionally biased region" description="Acidic residues" evidence="1">
    <location>
        <begin position="662"/>
        <end position="684"/>
    </location>
</feature>
<reference evidence="3 4" key="2">
    <citation type="submission" date="2018-11" db="EMBL/GenBank/DDBJ databases">
        <authorList>
            <consortium name="Pathogen Informatics"/>
        </authorList>
    </citation>
    <scope>NUCLEOTIDE SEQUENCE [LARGE SCALE GENOMIC DNA]</scope>
</reference>
<feature type="compositionally biased region" description="Polar residues" evidence="1">
    <location>
        <begin position="686"/>
        <end position="695"/>
    </location>
</feature>
<dbReference type="PANTHER" id="PTHR13384:SF19">
    <property type="entry name" value="G PATCH DOMAIN-CONTAINING PROTEIN 1"/>
    <property type="match status" value="1"/>
</dbReference>
<proteinExistence type="predicted"/>
<feature type="region of interest" description="Disordered" evidence="1">
    <location>
        <begin position="309"/>
        <end position="334"/>
    </location>
</feature>
<feature type="compositionally biased region" description="Polar residues" evidence="1">
    <location>
        <begin position="881"/>
        <end position="890"/>
    </location>
</feature>
<dbReference type="InterPro" id="IPR011666">
    <property type="entry name" value="DUF1604"/>
</dbReference>
<dbReference type="OrthoDB" id="20507at2759"/>
<dbReference type="Pfam" id="PF07713">
    <property type="entry name" value="DUF1604"/>
    <property type="match status" value="1"/>
</dbReference>
<dbReference type="Proteomes" id="UP000278807">
    <property type="component" value="Unassembled WGS sequence"/>
</dbReference>
<feature type="compositionally biased region" description="Low complexity" evidence="1">
    <location>
        <begin position="490"/>
        <end position="505"/>
    </location>
</feature>
<feature type="region of interest" description="Disordered" evidence="1">
    <location>
        <begin position="490"/>
        <end position="531"/>
    </location>
</feature>
<evidence type="ECO:0000313" key="4">
    <source>
        <dbReference type="Proteomes" id="UP000278807"/>
    </source>
</evidence>
<feature type="domain" description="G patch" evidence="2">
    <location>
        <begin position="34"/>
        <end position="119"/>
    </location>
</feature>
<name>A0A158QHX0_RODNA</name>
<accession>A0A158QHX0</accession>
<dbReference type="PANTHER" id="PTHR13384">
    <property type="entry name" value="G PATCH DOMAIN-CONTAINING PROTEIN 1"/>
    <property type="match status" value="1"/>
</dbReference>
<dbReference type="STRING" id="102285.A0A158QHX0"/>
<gene>
    <name evidence="3" type="ORF">HNAJ_LOCUS8244</name>
</gene>
<reference evidence="5" key="1">
    <citation type="submission" date="2016-04" db="UniProtKB">
        <authorList>
            <consortium name="WormBaseParasite"/>
        </authorList>
    </citation>
    <scope>IDENTIFICATION</scope>
</reference>
<dbReference type="EMBL" id="UZAE01012234">
    <property type="protein sequence ID" value="VDO04128.1"/>
    <property type="molecule type" value="Genomic_DNA"/>
</dbReference>
<feature type="compositionally biased region" description="Acidic residues" evidence="1">
    <location>
        <begin position="772"/>
        <end position="788"/>
    </location>
</feature>
<evidence type="ECO:0000256" key="1">
    <source>
        <dbReference type="SAM" id="MobiDB-lite"/>
    </source>
</evidence>